<dbReference type="OrthoDB" id="5835829at2759"/>
<comment type="similarity">
    <text evidence="1 5">Belongs to the UDP-glycosyltransferase family.</text>
</comment>
<dbReference type="OMA" id="NFHQFME"/>
<keyword evidence="4" id="KW-0284">Flavonoid biosynthesis</keyword>
<reference evidence="7 8" key="1">
    <citation type="submission" date="2017-07" db="EMBL/GenBank/DDBJ databases">
        <title>An improved, manually edited Actinidia chinensis var. chinensis (kiwifruit) genome highlights the challenges associated with draft genomes and gene prediction in plants.</title>
        <authorList>
            <person name="Pilkington S."/>
            <person name="Crowhurst R."/>
            <person name="Hilario E."/>
            <person name="Nardozza S."/>
            <person name="Fraser L."/>
            <person name="Peng Y."/>
            <person name="Gunaseelan K."/>
            <person name="Simpson R."/>
            <person name="Tahir J."/>
            <person name="Deroles S."/>
            <person name="Templeton K."/>
            <person name="Luo Z."/>
            <person name="Davy M."/>
            <person name="Cheng C."/>
            <person name="Mcneilage M."/>
            <person name="Scaglione D."/>
            <person name="Liu Y."/>
            <person name="Zhang Q."/>
            <person name="Datson P."/>
            <person name="De Silva N."/>
            <person name="Gardiner S."/>
            <person name="Bassett H."/>
            <person name="Chagne D."/>
            <person name="Mccallum J."/>
            <person name="Dzierzon H."/>
            <person name="Deng C."/>
            <person name="Wang Y.-Y."/>
            <person name="Barron N."/>
            <person name="Manako K."/>
            <person name="Bowen J."/>
            <person name="Foster T."/>
            <person name="Erridge Z."/>
            <person name="Tiffin H."/>
            <person name="Waite C."/>
            <person name="Davies K."/>
            <person name="Grierson E."/>
            <person name="Laing W."/>
            <person name="Kirk R."/>
            <person name="Chen X."/>
            <person name="Wood M."/>
            <person name="Montefiori M."/>
            <person name="Brummell D."/>
            <person name="Schwinn K."/>
            <person name="Catanach A."/>
            <person name="Fullerton C."/>
            <person name="Li D."/>
            <person name="Meiyalaghan S."/>
            <person name="Nieuwenhuizen N."/>
            <person name="Read N."/>
            <person name="Prakash R."/>
            <person name="Hunter D."/>
            <person name="Zhang H."/>
            <person name="Mckenzie M."/>
            <person name="Knabel M."/>
            <person name="Harris A."/>
            <person name="Allan A."/>
            <person name="Chen A."/>
            <person name="Janssen B."/>
            <person name="Plunkett B."/>
            <person name="Dwamena C."/>
            <person name="Voogd C."/>
            <person name="Leif D."/>
            <person name="Lafferty D."/>
            <person name="Souleyre E."/>
            <person name="Varkonyi-Gasic E."/>
            <person name="Gambi F."/>
            <person name="Hanley J."/>
            <person name="Yao J.-L."/>
            <person name="Cheung J."/>
            <person name="David K."/>
            <person name="Warren B."/>
            <person name="Marsh K."/>
            <person name="Snowden K."/>
            <person name="Lin-Wang K."/>
            <person name="Brian L."/>
            <person name="Martinez-Sanchez M."/>
            <person name="Wang M."/>
            <person name="Ileperuma N."/>
            <person name="Macnee N."/>
            <person name="Campin R."/>
            <person name="Mcatee P."/>
            <person name="Drummond R."/>
            <person name="Espley R."/>
            <person name="Ireland H."/>
            <person name="Wu R."/>
            <person name="Atkinson R."/>
            <person name="Karunairetnam S."/>
            <person name="Bulley S."/>
            <person name="Chunkath S."/>
            <person name="Hanley Z."/>
            <person name="Storey R."/>
            <person name="Thrimawithana A."/>
            <person name="Thomson S."/>
            <person name="David C."/>
            <person name="Testolin R."/>
        </authorList>
    </citation>
    <scope>NUCLEOTIDE SEQUENCE [LARGE SCALE GENOMIC DNA]</scope>
    <source>
        <strain evidence="8">cv. Red5</strain>
        <tissue evidence="7">Young leaf</tissue>
    </source>
</reference>
<dbReference type="InParanoid" id="A0A2R6R7W8"/>
<gene>
    <name evidence="7" type="ORF">CEY00_Acc08475</name>
</gene>
<keyword evidence="3 5" id="KW-0808">Transferase</keyword>
<keyword evidence="8" id="KW-1185">Reference proteome</keyword>
<dbReference type="PANTHER" id="PTHR11926:SF774">
    <property type="entry name" value="UDP-GLYCOSYLTRANSFERASE 85A1-RELATED"/>
    <property type="match status" value="1"/>
</dbReference>
<dbReference type="AlphaFoldDB" id="A0A2R6R7W8"/>
<comment type="caution">
    <text evidence="7">The sequence shown here is derived from an EMBL/GenBank/DDBJ whole genome shotgun (WGS) entry which is preliminary data.</text>
</comment>
<dbReference type="EMBL" id="NKQK01000008">
    <property type="protein sequence ID" value="PSS23651.1"/>
    <property type="molecule type" value="Genomic_DNA"/>
</dbReference>
<dbReference type="Pfam" id="PF00201">
    <property type="entry name" value="UDPGT"/>
    <property type="match status" value="1"/>
</dbReference>
<proteinExistence type="inferred from homology"/>
<dbReference type="GO" id="GO:0080043">
    <property type="term" value="F:quercetin 3-O-glucosyltransferase activity"/>
    <property type="evidence" value="ECO:0007669"/>
    <property type="project" value="TreeGrafter"/>
</dbReference>
<evidence type="ECO:0000256" key="1">
    <source>
        <dbReference type="ARBA" id="ARBA00009995"/>
    </source>
</evidence>
<accession>A0A2R6R7W8</accession>
<evidence type="ECO:0000256" key="6">
    <source>
        <dbReference type="RuleBase" id="RU362057"/>
    </source>
</evidence>
<dbReference type="InterPro" id="IPR035595">
    <property type="entry name" value="UDP_glycos_trans_CS"/>
</dbReference>
<evidence type="ECO:0000256" key="3">
    <source>
        <dbReference type="ARBA" id="ARBA00022679"/>
    </source>
</evidence>
<dbReference type="FunCoup" id="A0A2R6R7W8">
    <property type="interactions" value="92"/>
</dbReference>
<evidence type="ECO:0000313" key="8">
    <source>
        <dbReference type="Proteomes" id="UP000241394"/>
    </source>
</evidence>
<dbReference type="Proteomes" id="UP000241394">
    <property type="component" value="Chromosome LG8"/>
</dbReference>
<evidence type="ECO:0000256" key="5">
    <source>
        <dbReference type="RuleBase" id="RU003718"/>
    </source>
</evidence>
<name>A0A2R6R7W8_ACTCC</name>
<dbReference type="PROSITE" id="PS00375">
    <property type="entry name" value="UDPGT"/>
    <property type="match status" value="1"/>
</dbReference>
<dbReference type="EC" id="2.4.1.-" evidence="6"/>
<dbReference type="PANTHER" id="PTHR11926">
    <property type="entry name" value="GLUCOSYL/GLUCURONOSYL TRANSFERASES"/>
    <property type="match status" value="1"/>
</dbReference>
<dbReference type="GO" id="GO:0080044">
    <property type="term" value="F:quercetin 7-O-glucosyltransferase activity"/>
    <property type="evidence" value="ECO:0007669"/>
    <property type="project" value="TreeGrafter"/>
</dbReference>
<evidence type="ECO:0000256" key="4">
    <source>
        <dbReference type="ARBA" id="ARBA00023241"/>
    </source>
</evidence>
<dbReference type="CDD" id="cd03784">
    <property type="entry name" value="GT1_Gtf-like"/>
    <property type="match status" value="1"/>
</dbReference>
<dbReference type="Gramene" id="PSS23651">
    <property type="protein sequence ID" value="PSS23651"/>
    <property type="gene ID" value="CEY00_Acc08475"/>
</dbReference>
<dbReference type="SUPFAM" id="SSF53756">
    <property type="entry name" value="UDP-Glycosyltransferase/glycogen phosphorylase"/>
    <property type="match status" value="1"/>
</dbReference>
<dbReference type="InterPro" id="IPR002213">
    <property type="entry name" value="UDP_glucos_trans"/>
</dbReference>
<keyword evidence="2 5" id="KW-0328">Glycosyltransferase</keyword>
<dbReference type="Gene3D" id="3.40.50.2000">
    <property type="entry name" value="Glycogen Phosphorylase B"/>
    <property type="match status" value="2"/>
</dbReference>
<sequence length="471" mass="52879">MSSCVQAPHALMIPYPLQGHVIPFVHLAIKLATKGFIITFINTQSVHHQISQANSAAHGEDIFTGARESGLDIRYATVSDGFPLGFDRSLHHDQFMESILKDFSGHVDEVVGEIVSRAKPPVSCLVADTFYVWPSVVAKKYGLVNISFWTEPALVLSLYYHLDILRKNGHFDNRKDTIDYIPGVRAIDPTDLMSYLQATDIWTVVHRIIYKAFDDVKRADIIVCNTVQELELETISALHQKQPTYAIGPIFPIGFTKSTVPTSLWSESDCTHWLNTRPNGSVLYVSFGSYAHTSQQDIVEIAHGLLLSGVGFVWVLRPDIVSSNDTNFLPVGFEENVKDRGVIVPWCSQIDVISHPAIGGFLTHCGWNSILESIWCGVPLLCIPLLTDQFTNRKLVVDDWKVGLNLCDKRPITREEVSNKINCIMCEKTSNELRKEIRKVRKTLEDALATDGSSQRNFNQFIEDVRVKVNK</sequence>
<organism evidence="7 8">
    <name type="scientific">Actinidia chinensis var. chinensis</name>
    <name type="common">Chinese soft-hair kiwi</name>
    <dbReference type="NCBI Taxonomy" id="1590841"/>
    <lineage>
        <taxon>Eukaryota</taxon>
        <taxon>Viridiplantae</taxon>
        <taxon>Streptophyta</taxon>
        <taxon>Embryophyta</taxon>
        <taxon>Tracheophyta</taxon>
        <taxon>Spermatophyta</taxon>
        <taxon>Magnoliopsida</taxon>
        <taxon>eudicotyledons</taxon>
        <taxon>Gunneridae</taxon>
        <taxon>Pentapetalae</taxon>
        <taxon>asterids</taxon>
        <taxon>Ericales</taxon>
        <taxon>Actinidiaceae</taxon>
        <taxon>Actinidia</taxon>
    </lineage>
</organism>
<evidence type="ECO:0000256" key="2">
    <source>
        <dbReference type="ARBA" id="ARBA00022676"/>
    </source>
</evidence>
<reference evidence="8" key="2">
    <citation type="journal article" date="2018" name="BMC Genomics">
        <title>A manually annotated Actinidia chinensis var. chinensis (kiwifruit) genome highlights the challenges associated with draft genomes and gene prediction in plants.</title>
        <authorList>
            <person name="Pilkington S.M."/>
            <person name="Crowhurst R."/>
            <person name="Hilario E."/>
            <person name="Nardozza S."/>
            <person name="Fraser L."/>
            <person name="Peng Y."/>
            <person name="Gunaseelan K."/>
            <person name="Simpson R."/>
            <person name="Tahir J."/>
            <person name="Deroles S.C."/>
            <person name="Templeton K."/>
            <person name="Luo Z."/>
            <person name="Davy M."/>
            <person name="Cheng C."/>
            <person name="McNeilage M."/>
            <person name="Scaglione D."/>
            <person name="Liu Y."/>
            <person name="Zhang Q."/>
            <person name="Datson P."/>
            <person name="De Silva N."/>
            <person name="Gardiner S.E."/>
            <person name="Bassett H."/>
            <person name="Chagne D."/>
            <person name="McCallum J."/>
            <person name="Dzierzon H."/>
            <person name="Deng C."/>
            <person name="Wang Y.Y."/>
            <person name="Barron L."/>
            <person name="Manako K."/>
            <person name="Bowen J."/>
            <person name="Foster T.M."/>
            <person name="Erridge Z.A."/>
            <person name="Tiffin H."/>
            <person name="Waite C.N."/>
            <person name="Davies K.M."/>
            <person name="Grierson E.P."/>
            <person name="Laing W.A."/>
            <person name="Kirk R."/>
            <person name="Chen X."/>
            <person name="Wood M."/>
            <person name="Montefiori M."/>
            <person name="Brummell D.A."/>
            <person name="Schwinn K.E."/>
            <person name="Catanach A."/>
            <person name="Fullerton C."/>
            <person name="Li D."/>
            <person name="Meiyalaghan S."/>
            <person name="Nieuwenhuizen N."/>
            <person name="Read N."/>
            <person name="Prakash R."/>
            <person name="Hunter D."/>
            <person name="Zhang H."/>
            <person name="McKenzie M."/>
            <person name="Knabel M."/>
            <person name="Harris A."/>
            <person name="Allan A.C."/>
            <person name="Gleave A."/>
            <person name="Chen A."/>
            <person name="Janssen B.J."/>
            <person name="Plunkett B."/>
            <person name="Ampomah-Dwamena C."/>
            <person name="Voogd C."/>
            <person name="Leif D."/>
            <person name="Lafferty D."/>
            <person name="Souleyre E.J.F."/>
            <person name="Varkonyi-Gasic E."/>
            <person name="Gambi F."/>
            <person name="Hanley J."/>
            <person name="Yao J.L."/>
            <person name="Cheung J."/>
            <person name="David K.M."/>
            <person name="Warren B."/>
            <person name="Marsh K."/>
            <person name="Snowden K.C."/>
            <person name="Lin-Wang K."/>
            <person name="Brian L."/>
            <person name="Martinez-Sanchez M."/>
            <person name="Wang M."/>
            <person name="Ileperuma N."/>
            <person name="Macnee N."/>
            <person name="Campin R."/>
            <person name="McAtee P."/>
            <person name="Drummond R.S.M."/>
            <person name="Espley R.V."/>
            <person name="Ireland H.S."/>
            <person name="Wu R."/>
            <person name="Atkinson R.G."/>
            <person name="Karunairetnam S."/>
            <person name="Bulley S."/>
            <person name="Chunkath S."/>
            <person name="Hanley Z."/>
            <person name="Storey R."/>
            <person name="Thrimawithana A.H."/>
            <person name="Thomson S."/>
            <person name="David C."/>
            <person name="Testolin R."/>
            <person name="Huang H."/>
            <person name="Hellens R.P."/>
            <person name="Schaffer R.J."/>
        </authorList>
    </citation>
    <scope>NUCLEOTIDE SEQUENCE [LARGE SCALE GENOMIC DNA]</scope>
    <source>
        <strain evidence="8">cv. Red5</strain>
    </source>
</reference>
<evidence type="ECO:0000313" key="7">
    <source>
        <dbReference type="EMBL" id="PSS23651.1"/>
    </source>
</evidence>
<dbReference type="GO" id="GO:0009813">
    <property type="term" value="P:flavonoid biosynthetic process"/>
    <property type="evidence" value="ECO:0007669"/>
    <property type="project" value="UniProtKB-KW"/>
</dbReference>
<protein>
    <recommendedName>
        <fullName evidence="6">Glycosyltransferase</fullName>
        <ecNumber evidence="6">2.4.1.-</ecNumber>
    </recommendedName>
</protein>
<dbReference type="FunFam" id="3.40.50.2000:FF:000078">
    <property type="entry name" value="Glycosyltransferase"/>
    <property type="match status" value="1"/>
</dbReference>